<dbReference type="Gene3D" id="3.40.50.12780">
    <property type="entry name" value="N-terminal domain of ligase-like"/>
    <property type="match status" value="2"/>
</dbReference>
<feature type="compositionally biased region" description="Low complexity" evidence="4">
    <location>
        <begin position="1187"/>
        <end position="1209"/>
    </location>
</feature>
<dbReference type="PANTHER" id="PTHR45527">
    <property type="entry name" value="NONRIBOSOMAL PEPTIDE SYNTHETASE"/>
    <property type="match status" value="1"/>
</dbReference>
<feature type="region of interest" description="Disordered" evidence="4">
    <location>
        <begin position="1178"/>
        <end position="1343"/>
    </location>
</feature>
<dbReference type="Pfam" id="PF00501">
    <property type="entry name" value="AMP-binding"/>
    <property type="match status" value="3"/>
</dbReference>
<evidence type="ECO:0000313" key="6">
    <source>
        <dbReference type="EMBL" id="MEE4542461.1"/>
    </source>
</evidence>
<feature type="compositionally biased region" description="Low complexity" evidence="4">
    <location>
        <begin position="1081"/>
        <end position="1094"/>
    </location>
</feature>
<feature type="region of interest" description="Disordered" evidence="4">
    <location>
        <begin position="1"/>
        <end position="26"/>
    </location>
</feature>
<feature type="region of interest" description="Disordered" evidence="4">
    <location>
        <begin position="1060"/>
        <end position="1112"/>
    </location>
</feature>
<dbReference type="Gene3D" id="3.30.300.30">
    <property type="match status" value="2"/>
</dbReference>
<dbReference type="Pfam" id="PF00668">
    <property type="entry name" value="Condensation"/>
    <property type="match status" value="1"/>
</dbReference>
<proteinExistence type="predicted"/>
<dbReference type="InterPro" id="IPR036736">
    <property type="entry name" value="ACP-like_sf"/>
</dbReference>
<dbReference type="SUPFAM" id="SSF52777">
    <property type="entry name" value="CoA-dependent acyltransferases"/>
    <property type="match status" value="2"/>
</dbReference>
<dbReference type="InterPro" id="IPR045851">
    <property type="entry name" value="AMP-bd_C_sf"/>
</dbReference>
<dbReference type="PROSITE" id="PS50075">
    <property type="entry name" value="CARRIER"/>
    <property type="match status" value="1"/>
</dbReference>
<dbReference type="EMBL" id="JAZEWV010000006">
    <property type="protein sequence ID" value="MEE4542461.1"/>
    <property type="molecule type" value="Genomic_DNA"/>
</dbReference>
<feature type="compositionally biased region" description="Pro residues" evidence="4">
    <location>
        <begin position="1210"/>
        <end position="1226"/>
    </location>
</feature>
<comment type="cofactor">
    <cofactor evidence="1">
        <name>pantetheine 4'-phosphate</name>
        <dbReference type="ChEBI" id="CHEBI:47942"/>
    </cofactor>
</comment>
<dbReference type="Gene3D" id="3.30.559.30">
    <property type="entry name" value="Nonribosomal peptide synthetase, condensation domain"/>
    <property type="match status" value="1"/>
</dbReference>
<dbReference type="InterPro" id="IPR006162">
    <property type="entry name" value="Ppantetheine_attach_site"/>
</dbReference>
<comment type="caution">
    <text evidence="6">The sequence shown here is derived from an EMBL/GenBank/DDBJ whole genome shotgun (WGS) entry which is preliminary data.</text>
</comment>
<dbReference type="PROSITE" id="PS00012">
    <property type="entry name" value="PHOSPHOPANTETHEINE"/>
    <property type="match status" value="1"/>
</dbReference>
<dbReference type="InterPro" id="IPR042099">
    <property type="entry name" value="ANL_N_sf"/>
</dbReference>
<dbReference type="InterPro" id="IPR023213">
    <property type="entry name" value="CAT-like_dom_sf"/>
</dbReference>
<feature type="compositionally biased region" description="Low complexity" evidence="4">
    <location>
        <begin position="1325"/>
        <end position="1343"/>
    </location>
</feature>
<name>A0ABU7P9H3_9ACTN</name>
<accession>A0ABU7P9H3</accession>
<feature type="region of interest" description="Disordered" evidence="4">
    <location>
        <begin position="1118"/>
        <end position="1137"/>
    </location>
</feature>
<sequence length="1958" mass="200382">MTGGAALLRGPRVSHPAPHGIPGLFRDQRRRTPGAVACADPERSLTYTELDRLSDTAAAAVLHATGGRRGAVALRMPRGCDLLVALLGVLKAGCHYVPVATDEPAGRVAVMMDVVRPLCTLVAAGQEGLAPAGPPAVVVPRTVPYGDGERDPAPLRAVAPDDPVYALFTSGSTGAPKAVLVGAAALSNRILWMAAEFGVDAHDRVLQKTPYTFDVAGWEFFLPLVTGAACVFAPVDAHYDARAIGAVIAREAVTVCHFVPTMLESYLRLAPAGQDTSLRLVFCSGEPLPAALAARFSARLDARLHNLYGPTEAAIDVTHWPVPPDIAPDDAVYIGAPVDNTDLRVLDAGGAPVADGAPGELWIGGVQVALGYVGRPDLTDAAFTVRDGLRWYRTGDLVTVEDGLIRYRGRTDAQLKIRGVRVEPGEVEAVLEAHPAVGRAAVVPVASRDGSGAELVAVAVAAAGRAGGAGGGDADDAGREVLAFTAERLPRTFVPRAVRWVDRLPLTTSGKADRRRIAEEAEQWWATALPAAAAGGAGHPADAGDDLARAWWEALPTPSGARRDDLGFLTLGGHSLAATTLLARLAATHEADVPLAALLRDDMSLAGLRELVAGAPNSRGPEGSSGGAAGPAAPAATPRDRSPLTPAQEPLWLVNRALADDSGNNVVGALSVPAEIVAETLRTAVGDVLARHDLLRAAVRVESGVPHWSYAPHADAALVTRQVTGPVDQGAIGGFVAEIAKRPVPLDRPPLMTVGLLRGPAQSVLAVSLHHLVADQRALELVVADIAAAYSARTRGAAPHWPSDAPNFADFAHLRAASVGSPSWHADLAHWERLLGDAPVRTALPFRLRGPSVPTLDGRRRTAAFGAAASATVDAFLADSGHTRATYFLACVATVLAAWSGEESVAVGMPVSRRVRPPEVDLVGLALSTVPLWLAAGEQADRETLLRHVRDRTLDALDHATPTFQAIAHRLGLPPSPRDNPLFQVWFNDLSRIGPAPVLAGAPAHWLDAAPPAALFDLNFYLRYGEDGYRLELICRDGLYDDAVVGELLRQVADTARRFAAIPSPPPAPEAGPDAAPRPTPALGLAPAPVAAPGSWPPAAPGDGAGFAPRPAPALGPAPALVPDLAPSPAPAASSESVPSAAPALVPAAAPEPAPGLVPEPAPAPVPEPVLALVPEPASGVEPEQVSGAASGPAAGLAPEPAPGLESVPAPVPEPSPGTAPAPVPEPVLALVPEPASGVEPEAASGLLPAPVPAPVTGPPPGPEPEPSSGLEPAPAPGTAPAPGLEPVLALVPEPASGATPEAASGLLPAPVPAPETGPPPGPELEPSSGLEPAPAPAAPARSAPGVLAQIRAAAAARPDAVAVAVAGGGGGGHGGSRTYAQLVADCARVAAEVRAAGVGAGGVVELRAGRTPDLPAALLGAWAAGAVVAVVDAGLPDAVLGEQHTLLRPAAVWATGRGEPPAPVTDPAPRPLPGIGHVLFTSGTSGRPAAVQVPSDSLAATLHWYVRAYGFTASDRVAMLGGIGHDPLLRDILAPLTVGGTVVVPPQDVFAAPDRLFALLREERVTVLHATPALLEMILAAAHGPAHAALADLRLVVSAGAPLTAGLVRELRDVTAAPVVNGYGATETPQLASVQEVAAAGALPPAALPDESVLPVGSGAGGAELLVLRPDGTPAPVGQAGEIVVRSPHLAAGYLAGSGRAGAFTAAGGPAFRGGAAFRTGDRGRRDPSGAVVPDGRLDRQVSVDGHRLDPEQVERVALGHPGVHRALVRLLPTAAGPALSLSVVAHPGADAPVVAELRSHLRRRLPRWAVPTELRVVDAFAPGARRKAAGRHAAIPAPRAPRDTPGAASLAEEIARLLRGIVGADVPPGENFFDAGLNSMALVRLHALLCERLAVDFPVTAMFEHPHVTALARFLADGPRPVPLREVRHHPRDGEGAHQRRQLRQRIRRDLDRGQA</sequence>
<dbReference type="InterPro" id="IPR020806">
    <property type="entry name" value="PKS_PP-bd"/>
</dbReference>
<keyword evidence="2" id="KW-0596">Phosphopantetheine</keyword>
<dbReference type="SUPFAM" id="SSF56801">
    <property type="entry name" value="Acetyl-CoA synthetase-like"/>
    <property type="match status" value="2"/>
</dbReference>
<feature type="domain" description="Carrier" evidence="5">
    <location>
        <begin position="1843"/>
        <end position="1921"/>
    </location>
</feature>
<evidence type="ECO:0000256" key="2">
    <source>
        <dbReference type="ARBA" id="ARBA00022450"/>
    </source>
</evidence>
<dbReference type="NCBIfam" id="TIGR01733">
    <property type="entry name" value="AA-adenyl-dom"/>
    <property type="match status" value="1"/>
</dbReference>
<evidence type="ECO:0000256" key="3">
    <source>
        <dbReference type="ARBA" id="ARBA00022553"/>
    </source>
</evidence>
<dbReference type="Proteomes" id="UP001344658">
    <property type="component" value="Unassembled WGS sequence"/>
</dbReference>
<evidence type="ECO:0000313" key="7">
    <source>
        <dbReference type="Proteomes" id="UP001344658"/>
    </source>
</evidence>
<dbReference type="Pfam" id="PF00550">
    <property type="entry name" value="PP-binding"/>
    <property type="match status" value="1"/>
</dbReference>
<feature type="compositionally biased region" description="Low complexity" evidence="4">
    <location>
        <begin position="1227"/>
        <end position="1236"/>
    </location>
</feature>
<keyword evidence="3" id="KW-0597">Phosphoprotein</keyword>
<protein>
    <submittedName>
        <fullName evidence="6">Amino acid adenylation domain-containing protein</fullName>
    </submittedName>
</protein>
<dbReference type="PANTHER" id="PTHR45527:SF1">
    <property type="entry name" value="FATTY ACID SYNTHASE"/>
    <property type="match status" value="1"/>
</dbReference>
<keyword evidence="7" id="KW-1185">Reference proteome</keyword>
<evidence type="ECO:0000256" key="4">
    <source>
        <dbReference type="SAM" id="MobiDB-lite"/>
    </source>
</evidence>
<dbReference type="SUPFAM" id="SSF47336">
    <property type="entry name" value="ACP-like"/>
    <property type="match status" value="2"/>
</dbReference>
<organism evidence="6 7">
    <name type="scientific">Actinacidiphila polyblastidii</name>
    <dbReference type="NCBI Taxonomy" id="3110430"/>
    <lineage>
        <taxon>Bacteria</taxon>
        <taxon>Bacillati</taxon>
        <taxon>Actinomycetota</taxon>
        <taxon>Actinomycetes</taxon>
        <taxon>Kitasatosporales</taxon>
        <taxon>Streptomycetaceae</taxon>
        <taxon>Actinacidiphila</taxon>
    </lineage>
</organism>
<dbReference type="InterPro" id="IPR010071">
    <property type="entry name" value="AA_adenyl_dom"/>
</dbReference>
<dbReference type="Gene3D" id="3.30.559.10">
    <property type="entry name" value="Chloramphenicol acetyltransferase-like domain"/>
    <property type="match status" value="1"/>
</dbReference>
<feature type="region of interest" description="Disordered" evidence="4">
    <location>
        <begin position="1924"/>
        <end position="1945"/>
    </location>
</feature>
<dbReference type="SMART" id="SM00823">
    <property type="entry name" value="PKS_PP"/>
    <property type="match status" value="2"/>
</dbReference>
<dbReference type="RefSeq" id="WP_330794390.1">
    <property type="nucleotide sequence ID" value="NZ_JAZEWV010000006.1"/>
</dbReference>
<dbReference type="Pfam" id="PF13193">
    <property type="entry name" value="AMP-binding_C"/>
    <property type="match status" value="2"/>
</dbReference>
<feature type="compositionally biased region" description="Pro residues" evidence="4">
    <location>
        <begin position="1063"/>
        <end position="1080"/>
    </location>
</feature>
<gene>
    <name evidence="6" type="ORF">V2S66_10860</name>
</gene>
<dbReference type="Gene3D" id="1.10.1200.10">
    <property type="entry name" value="ACP-like"/>
    <property type="match status" value="2"/>
</dbReference>
<evidence type="ECO:0000259" key="5">
    <source>
        <dbReference type="PROSITE" id="PS50075"/>
    </source>
</evidence>
<dbReference type="InterPro" id="IPR001242">
    <property type="entry name" value="Condensation_dom"/>
</dbReference>
<dbReference type="InterPro" id="IPR000873">
    <property type="entry name" value="AMP-dep_synth/lig_dom"/>
</dbReference>
<dbReference type="InterPro" id="IPR009081">
    <property type="entry name" value="PP-bd_ACP"/>
</dbReference>
<reference evidence="6 7" key="1">
    <citation type="submission" date="2023-12" db="EMBL/GenBank/DDBJ databases">
        <title>Streptomyces sp. V4-01.</title>
        <authorList>
            <person name="Somphong A."/>
            <person name="Phongsopitanun W."/>
        </authorList>
    </citation>
    <scope>NUCLEOTIDE SEQUENCE [LARGE SCALE GENOMIC DNA]</scope>
    <source>
        <strain evidence="6 7">V4-01</strain>
    </source>
</reference>
<dbReference type="InterPro" id="IPR025110">
    <property type="entry name" value="AMP-bd_C"/>
</dbReference>
<feature type="compositionally biased region" description="Pro residues" evidence="4">
    <location>
        <begin position="1310"/>
        <end position="1324"/>
    </location>
</feature>
<feature type="region of interest" description="Disordered" evidence="4">
    <location>
        <begin position="614"/>
        <end position="646"/>
    </location>
</feature>
<feature type="compositionally biased region" description="Pro residues" evidence="4">
    <location>
        <begin position="1250"/>
        <end position="1266"/>
    </location>
</feature>
<evidence type="ECO:0000256" key="1">
    <source>
        <dbReference type="ARBA" id="ARBA00001957"/>
    </source>
</evidence>